<accession>U9UFS9</accession>
<sequence>MLKTLMNRLAELRPNSDIRKIKLYAMQLYYLHDDRSFKISLYKDVKNMKDAYGVVMGLLKYEVCMNYNFVFYLQARKRYKIFCVKIAIKNDYANDLFSRWTH</sequence>
<dbReference type="EMBL" id="KI280182">
    <property type="protein sequence ID" value="ESA17438.1"/>
    <property type="molecule type" value="Genomic_DNA"/>
</dbReference>
<evidence type="ECO:0000313" key="1">
    <source>
        <dbReference type="EMBL" id="ESA17438.1"/>
    </source>
</evidence>
<dbReference type="HOGENOM" id="CLU_2278908_0_0_1"/>
<gene>
    <name evidence="1" type="ORF">GLOINDRAFT_93929</name>
</gene>
<name>U9UFS9_RHIID</name>
<protein>
    <submittedName>
        <fullName evidence="1">Uncharacterized protein</fullName>
    </submittedName>
</protein>
<organism evidence="1">
    <name type="scientific">Rhizophagus irregularis (strain DAOM 181602 / DAOM 197198 / MUCL 43194)</name>
    <name type="common">Arbuscular mycorrhizal fungus</name>
    <name type="synonym">Glomus intraradices</name>
    <dbReference type="NCBI Taxonomy" id="747089"/>
    <lineage>
        <taxon>Eukaryota</taxon>
        <taxon>Fungi</taxon>
        <taxon>Fungi incertae sedis</taxon>
        <taxon>Mucoromycota</taxon>
        <taxon>Glomeromycotina</taxon>
        <taxon>Glomeromycetes</taxon>
        <taxon>Glomerales</taxon>
        <taxon>Glomeraceae</taxon>
        <taxon>Rhizophagus</taxon>
    </lineage>
</organism>
<reference evidence="1" key="1">
    <citation type="submission" date="2013-07" db="EMBL/GenBank/DDBJ databases">
        <title>The genome of an arbuscular mycorrhizal fungus provides insights into the evolution of the oldest plant symbiosis.</title>
        <authorList>
            <consortium name="DOE Joint Genome Institute"/>
            <person name="Tisserant E."/>
            <person name="Malbreil M."/>
            <person name="Kuo A."/>
            <person name="Kohler A."/>
            <person name="Symeonidi A."/>
            <person name="Balestrini R."/>
            <person name="Charron P."/>
            <person name="Duensing N."/>
            <person name="Frei-dit-Frey N."/>
            <person name="Gianinazzi-Pearson V."/>
            <person name="Gilbert B."/>
            <person name="Handa Y."/>
            <person name="Hijri M."/>
            <person name="Kaul R."/>
            <person name="Kawaguchi M."/>
            <person name="Krajinski F."/>
            <person name="Lammers P."/>
            <person name="Lapierre D."/>
            <person name="Masclaux F.G."/>
            <person name="Murat C."/>
            <person name="Morin E."/>
            <person name="Ndikumana S."/>
            <person name="Pagni M."/>
            <person name="Petitpierre D."/>
            <person name="Requena N."/>
            <person name="Rosikiewicz P."/>
            <person name="Riley R."/>
            <person name="Saito K."/>
            <person name="San Clemente H."/>
            <person name="Shapiro H."/>
            <person name="van Tuinen D."/>
            <person name="Becard G."/>
            <person name="Bonfante P."/>
            <person name="Paszkowski U."/>
            <person name="Shachar-Hill Y."/>
            <person name="Young J.P."/>
            <person name="Sanders I.R."/>
            <person name="Henrissat B."/>
            <person name="Rensing S.A."/>
            <person name="Grigoriev I.V."/>
            <person name="Corradi N."/>
            <person name="Roux C."/>
            <person name="Martin F."/>
        </authorList>
    </citation>
    <scope>NUCLEOTIDE SEQUENCE</scope>
    <source>
        <strain evidence="1">DAOM 197198</strain>
    </source>
</reference>
<proteinExistence type="predicted"/>
<dbReference type="AlphaFoldDB" id="U9UFS9"/>